<dbReference type="SUPFAM" id="SSF82771">
    <property type="entry name" value="GIY-YIG endonuclease"/>
    <property type="match status" value="1"/>
</dbReference>
<reference evidence="3 4" key="2">
    <citation type="submission" date="2016-03" db="EMBL/GenBank/DDBJ databases">
        <title>New uncultured bacterium of the family Gallionellaceae from acid mine drainage: description and reconstruction of genome based on metagenomic analysis of microbial community.</title>
        <authorList>
            <person name="Kadnikov V."/>
            <person name="Ivasenko D."/>
            <person name="Beletsky A."/>
            <person name="Mardanov A."/>
            <person name="Danilova E."/>
            <person name="Pimenov N."/>
            <person name="Karnachuk O."/>
            <person name="Ravin N."/>
        </authorList>
    </citation>
    <scope>NUCLEOTIDE SEQUENCE [LARGE SCALE GENOMIC DNA]</scope>
    <source>
        <strain evidence="3">ShG14-8</strain>
    </source>
</reference>
<dbReference type="Pfam" id="PF01541">
    <property type="entry name" value="GIY-YIG"/>
    <property type="match status" value="1"/>
</dbReference>
<evidence type="ECO:0000313" key="3">
    <source>
        <dbReference type="EMBL" id="KXS33553.1"/>
    </source>
</evidence>
<proteinExistence type="inferred from homology"/>
<dbReference type="InterPro" id="IPR035901">
    <property type="entry name" value="GIY-YIG_endonuc_sf"/>
</dbReference>
<comment type="similarity">
    <text evidence="1">Belongs to the UPF0213 family.</text>
</comment>
<evidence type="ECO:0000259" key="2">
    <source>
        <dbReference type="PROSITE" id="PS50164"/>
    </source>
</evidence>
<evidence type="ECO:0000256" key="1">
    <source>
        <dbReference type="ARBA" id="ARBA00007435"/>
    </source>
</evidence>
<dbReference type="PANTHER" id="PTHR34477:SF1">
    <property type="entry name" value="UPF0213 PROTEIN YHBQ"/>
    <property type="match status" value="1"/>
</dbReference>
<dbReference type="PANTHER" id="PTHR34477">
    <property type="entry name" value="UPF0213 PROTEIN YHBQ"/>
    <property type="match status" value="1"/>
</dbReference>
<dbReference type="Proteomes" id="UP000070578">
    <property type="component" value="Unassembled WGS sequence"/>
</dbReference>
<dbReference type="CDD" id="cd10456">
    <property type="entry name" value="GIY-YIG_UPF0213"/>
    <property type="match status" value="1"/>
</dbReference>
<sequence length="88" mass="9645">MGRGKTMTWSCYILRCADDTLYTGITNDLSKRLAAHNAGTAAKYTKTRIPVEVVFVENCADRSAALKRELQIKSLKRPDKLALIGSAG</sequence>
<feature type="domain" description="GIY-YIG" evidence="2">
    <location>
        <begin position="7"/>
        <end position="82"/>
    </location>
</feature>
<comment type="caution">
    <text evidence="3">The sequence shown here is derived from an EMBL/GenBank/DDBJ whole genome shotgun (WGS) entry which is preliminary data.</text>
</comment>
<dbReference type="InterPro" id="IPR050190">
    <property type="entry name" value="UPF0213_domain"/>
</dbReference>
<evidence type="ECO:0000313" key="4">
    <source>
        <dbReference type="Proteomes" id="UP000070578"/>
    </source>
</evidence>
<gene>
    <name evidence="3" type="ORF">AWT59_0273</name>
</gene>
<protein>
    <submittedName>
        <fullName evidence="3">Excinuclease ABC C subunit domain protein</fullName>
    </submittedName>
</protein>
<dbReference type="PROSITE" id="PS50164">
    <property type="entry name" value="GIY_YIG"/>
    <property type="match status" value="1"/>
</dbReference>
<name>A0A139BXA5_9PROT</name>
<organism evidence="3 4">
    <name type="scientific">Candidatus Gallionella acididurans</name>
    <dbReference type="NCBI Taxonomy" id="1796491"/>
    <lineage>
        <taxon>Bacteria</taxon>
        <taxon>Pseudomonadati</taxon>
        <taxon>Pseudomonadota</taxon>
        <taxon>Betaproteobacteria</taxon>
        <taxon>Nitrosomonadales</taxon>
        <taxon>Gallionellaceae</taxon>
        <taxon>Gallionella</taxon>
    </lineage>
</organism>
<dbReference type="InterPro" id="IPR000305">
    <property type="entry name" value="GIY-YIG_endonuc"/>
</dbReference>
<accession>A0A139BXA5</accession>
<dbReference type="Gene3D" id="3.40.1440.10">
    <property type="entry name" value="GIY-YIG endonuclease"/>
    <property type="match status" value="1"/>
</dbReference>
<dbReference type="EMBL" id="LSLI01000004">
    <property type="protein sequence ID" value="KXS33553.1"/>
    <property type="molecule type" value="Genomic_DNA"/>
</dbReference>
<reference evidence="3 4" key="1">
    <citation type="submission" date="2016-02" db="EMBL/GenBank/DDBJ databases">
        <authorList>
            <person name="Wen L."/>
            <person name="He K."/>
            <person name="Yang H."/>
        </authorList>
    </citation>
    <scope>NUCLEOTIDE SEQUENCE [LARGE SCALE GENOMIC DNA]</scope>
    <source>
        <strain evidence="3">ShG14-8</strain>
    </source>
</reference>
<dbReference type="AlphaFoldDB" id="A0A139BXA5"/>